<proteinExistence type="predicted"/>
<organism evidence="3 4">
    <name type="scientific">Oceanispirochaeta crateris</name>
    <dbReference type="NCBI Taxonomy" id="2518645"/>
    <lineage>
        <taxon>Bacteria</taxon>
        <taxon>Pseudomonadati</taxon>
        <taxon>Spirochaetota</taxon>
        <taxon>Spirochaetia</taxon>
        <taxon>Spirochaetales</taxon>
        <taxon>Spirochaetaceae</taxon>
        <taxon>Oceanispirochaeta</taxon>
    </lineage>
</organism>
<dbReference type="Pfam" id="PF04773">
    <property type="entry name" value="FecR"/>
    <property type="match status" value="1"/>
</dbReference>
<dbReference type="RefSeq" id="WP_149486665.1">
    <property type="nucleotide sequence ID" value="NZ_CP036150.1"/>
</dbReference>
<dbReference type="PANTHER" id="PTHR38731">
    <property type="entry name" value="LIPL45-RELATED LIPOPROTEIN-RELATED"/>
    <property type="match status" value="1"/>
</dbReference>
<name>A0A5C1QPR7_9SPIO</name>
<dbReference type="AlphaFoldDB" id="A0A5C1QPR7"/>
<keyword evidence="1" id="KW-0175">Coiled coil</keyword>
<sequence length="416" mass="46677">MKSLVKSFLLVLAGAFFAAGLLYGYSIFFKTAGQDFQDEALRFVPIEPGDAVISRISGEVYIIREEQMIAPKPGDSVREGDVIKVVDDSWCQVHFIGKATMNLRSNTLIKIQKLLSSPQDSDIRTELLTGSMIYKVDKLDATDNLEVTAQEKIYRVEGTEFIVEAYSGGSRVAVREGSVAVLQSGASQDEELLKTVPSGFTLDLMEWNKEKPLPEIEELSQEEIRIFEEEGPSDLLLQKESLVYLEIRTEPSGAQLYLDGRLTGQGTLKGLFPSEGTLRLLARKRGFRDNNLNIKLEDLTSSVLTMKLEVLGITESLEEESKNPPQETLEQIKAKFEKESADLKSGFSRKIEENEQKLQNLNSLSMGLQSDILELRNKNTSLERQKEELAEELEESLSESEKLRALLIQIQELSDQ</sequence>
<dbReference type="KEGG" id="ock:EXM22_11530"/>
<dbReference type="EMBL" id="CP036150">
    <property type="protein sequence ID" value="QEN08584.1"/>
    <property type="molecule type" value="Genomic_DNA"/>
</dbReference>
<evidence type="ECO:0000256" key="1">
    <source>
        <dbReference type="SAM" id="Coils"/>
    </source>
</evidence>
<feature type="domain" description="FecR protein" evidence="2">
    <location>
        <begin position="82"/>
        <end position="179"/>
    </location>
</feature>
<accession>A0A5C1QPR7</accession>
<dbReference type="Gene3D" id="2.60.120.1440">
    <property type="match status" value="1"/>
</dbReference>
<evidence type="ECO:0000259" key="2">
    <source>
        <dbReference type="Pfam" id="PF04773"/>
    </source>
</evidence>
<evidence type="ECO:0000313" key="3">
    <source>
        <dbReference type="EMBL" id="QEN08584.1"/>
    </source>
</evidence>
<protein>
    <recommendedName>
        <fullName evidence="2">FecR protein domain-containing protein</fullName>
    </recommendedName>
</protein>
<evidence type="ECO:0000313" key="4">
    <source>
        <dbReference type="Proteomes" id="UP000324209"/>
    </source>
</evidence>
<feature type="coiled-coil region" evidence="1">
    <location>
        <begin position="344"/>
        <end position="406"/>
    </location>
</feature>
<dbReference type="InterPro" id="IPR006860">
    <property type="entry name" value="FecR"/>
</dbReference>
<keyword evidence="4" id="KW-1185">Reference proteome</keyword>
<dbReference type="Proteomes" id="UP000324209">
    <property type="component" value="Chromosome"/>
</dbReference>
<dbReference type="OrthoDB" id="9813091at2"/>
<dbReference type="PANTHER" id="PTHR38731:SF1">
    <property type="entry name" value="FECR PROTEIN DOMAIN-CONTAINING PROTEIN"/>
    <property type="match status" value="1"/>
</dbReference>
<gene>
    <name evidence="3" type="ORF">EXM22_11530</name>
</gene>
<reference evidence="3 4" key="1">
    <citation type="submission" date="2019-02" db="EMBL/GenBank/DDBJ databases">
        <title>Complete Genome Sequence and Methylome Analysis of free living Spirochaetas.</title>
        <authorList>
            <person name="Fomenkov A."/>
            <person name="Dubinina G."/>
            <person name="Leshcheva N."/>
            <person name="Mikheeva N."/>
            <person name="Grabovich M."/>
            <person name="Vincze T."/>
            <person name="Roberts R.J."/>
        </authorList>
    </citation>
    <scope>NUCLEOTIDE SEQUENCE [LARGE SCALE GENOMIC DNA]</scope>
    <source>
        <strain evidence="3 4">K2</strain>
    </source>
</reference>